<feature type="transmembrane region" description="Helical" evidence="16">
    <location>
        <begin position="184"/>
        <end position="210"/>
    </location>
</feature>
<dbReference type="PROSITE" id="PS00217">
    <property type="entry name" value="SUGAR_TRANSPORT_2"/>
    <property type="match status" value="1"/>
</dbReference>
<organism evidence="18 19">
    <name type="scientific">Triparma retinervis</name>
    <dbReference type="NCBI Taxonomy" id="2557542"/>
    <lineage>
        <taxon>Eukaryota</taxon>
        <taxon>Sar</taxon>
        <taxon>Stramenopiles</taxon>
        <taxon>Ochrophyta</taxon>
        <taxon>Bolidophyceae</taxon>
        <taxon>Parmales</taxon>
        <taxon>Triparmaceae</taxon>
        <taxon>Triparma</taxon>
    </lineage>
</organism>
<evidence type="ECO:0000256" key="4">
    <source>
        <dbReference type="ARBA" id="ARBA00022448"/>
    </source>
</evidence>
<keyword evidence="6 16" id="KW-1133">Transmembrane helix</keyword>
<evidence type="ECO:0000256" key="11">
    <source>
        <dbReference type="ARBA" id="ARBA00044662"/>
    </source>
</evidence>
<feature type="domain" description="Major facilitator superfamily (MFS) profile" evidence="17">
    <location>
        <begin position="58"/>
        <end position="500"/>
    </location>
</feature>
<evidence type="ECO:0000313" key="18">
    <source>
        <dbReference type="EMBL" id="GMH73778.1"/>
    </source>
</evidence>
<feature type="transmembrane region" description="Helical" evidence="16">
    <location>
        <begin position="378"/>
        <end position="397"/>
    </location>
</feature>
<feature type="transmembrane region" description="Helical" evidence="16">
    <location>
        <begin position="59"/>
        <end position="83"/>
    </location>
</feature>
<dbReference type="OrthoDB" id="6612291at2759"/>
<comment type="catalytic activity">
    <reaction evidence="13">
        <text>D-fructose(out) = D-fructose(in)</text>
        <dbReference type="Rhea" id="RHEA:60372"/>
        <dbReference type="ChEBI" id="CHEBI:37721"/>
    </reaction>
    <physiologicalReaction direction="left-to-right" evidence="13">
        <dbReference type="Rhea" id="RHEA:60373"/>
    </physiologicalReaction>
</comment>
<dbReference type="PROSITE" id="PS50850">
    <property type="entry name" value="MFS"/>
    <property type="match status" value="1"/>
</dbReference>
<dbReference type="PANTHER" id="PTHR48020">
    <property type="entry name" value="PROTON MYO-INOSITOL COTRANSPORTER"/>
    <property type="match status" value="1"/>
</dbReference>
<evidence type="ECO:0000256" key="15">
    <source>
        <dbReference type="RuleBase" id="RU003346"/>
    </source>
</evidence>
<dbReference type="CDD" id="cd17315">
    <property type="entry name" value="MFS_GLUT_like"/>
    <property type="match status" value="1"/>
</dbReference>
<dbReference type="InterPro" id="IPR005828">
    <property type="entry name" value="MFS_sugar_transport-like"/>
</dbReference>
<evidence type="ECO:0000256" key="5">
    <source>
        <dbReference type="ARBA" id="ARBA00022692"/>
    </source>
</evidence>
<keyword evidence="5 16" id="KW-0812">Transmembrane</keyword>
<evidence type="ECO:0000256" key="14">
    <source>
        <dbReference type="ARBA" id="ARBA00044780"/>
    </source>
</evidence>
<dbReference type="PRINTS" id="PR00171">
    <property type="entry name" value="SUGRTRNSPORT"/>
</dbReference>
<feature type="transmembrane region" description="Helical" evidence="16">
    <location>
        <begin position="347"/>
        <end position="366"/>
    </location>
</feature>
<protein>
    <recommendedName>
        <fullName evidence="14">Hexose transporter 1</fullName>
    </recommendedName>
</protein>
<keyword evidence="4 15" id="KW-0813">Transport</keyword>
<evidence type="ECO:0000313" key="19">
    <source>
        <dbReference type="Proteomes" id="UP001165082"/>
    </source>
</evidence>
<dbReference type="Pfam" id="PF00083">
    <property type="entry name" value="Sugar_tr"/>
    <property type="match status" value="1"/>
</dbReference>
<dbReference type="PANTHER" id="PTHR48020:SF35">
    <property type="entry name" value="SUGAR TRANSPORTER"/>
    <property type="match status" value="1"/>
</dbReference>
<evidence type="ECO:0000256" key="3">
    <source>
        <dbReference type="ARBA" id="ARBA00011738"/>
    </source>
</evidence>
<name>A0A9W7ARI1_9STRA</name>
<accession>A0A9W7ARI1</accession>
<comment type="caution">
    <text evidence="18">The sequence shown here is derived from an EMBL/GenBank/DDBJ whole genome shotgun (WGS) entry which is preliminary data.</text>
</comment>
<evidence type="ECO:0000256" key="6">
    <source>
        <dbReference type="ARBA" id="ARBA00022989"/>
    </source>
</evidence>
<dbReference type="InterPro" id="IPR003663">
    <property type="entry name" value="Sugar/inositol_transpt"/>
</dbReference>
<comment type="subunit">
    <text evidence="3">Homodimer.</text>
</comment>
<gene>
    <name evidence="18" type="ORF">TrRE_jg13353</name>
</gene>
<comment type="catalytic activity">
    <reaction evidence="10">
        <text>D-xylose(out) = D-xylose(in)</text>
        <dbReference type="Rhea" id="RHEA:78427"/>
        <dbReference type="ChEBI" id="CHEBI:53455"/>
    </reaction>
    <physiologicalReaction direction="left-to-right" evidence="10">
        <dbReference type="Rhea" id="RHEA:78428"/>
    </physiologicalReaction>
</comment>
<evidence type="ECO:0000256" key="10">
    <source>
        <dbReference type="ARBA" id="ARBA00044656"/>
    </source>
</evidence>
<dbReference type="SUPFAM" id="SSF103473">
    <property type="entry name" value="MFS general substrate transporter"/>
    <property type="match status" value="1"/>
</dbReference>
<evidence type="ECO:0000259" key="17">
    <source>
        <dbReference type="PROSITE" id="PS50850"/>
    </source>
</evidence>
<dbReference type="InterPro" id="IPR036259">
    <property type="entry name" value="MFS_trans_sf"/>
</dbReference>
<dbReference type="InterPro" id="IPR050814">
    <property type="entry name" value="Myo-inositol_Transporter"/>
</dbReference>
<comment type="subcellular location">
    <subcellularLocation>
        <location evidence="1">Membrane</location>
        <topology evidence="1">Multi-pass membrane protein</topology>
    </subcellularLocation>
</comment>
<comment type="catalytic activity">
    <reaction evidence="12">
        <text>D-glucosamine(out) = D-glucosamine(in)</text>
        <dbReference type="Rhea" id="RHEA:78423"/>
        <dbReference type="ChEBI" id="CHEBI:58723"/>
    </reaction>
    <physiologicalReaction direction="left-to-right" evidence="12">
        <dbReference type="Rhea" id="RHEA:78424"/>
    </physiologicalReaction>
</comment>
<comment type="catalytic activity">
    <reaction evidence="9">
        <text>D-glucose(out) = D-glucose(in)</text>
        <dbReference type="Rhea" id="RHEA:60376"/>
        <dbReference type="ChEBI" id="CHEBI:4167"/>
    </reaction>
    <physiologicalReaction direction="left-to-right" evidence="9">
        <dbReference type="Rhea" id="RHEA:60377"/>
    </physiologicalReaction>
</comment>
<dbReference type="GO" id="GO:0016020">
    <property type="term" value="C:membrane"/>
    <property type="evidence" value="ECO:0007669"/>
    <property type="project" value="UniProtKB-SubCell"/>
</dbReference>
<evidence type="ECO:0000256" key="9">
    <source>
        <dbReference type="ARBA" id="ARBA00044648"/>
    </source>
</evidence>
<feature type="transmembrane region" description="Helical" evidence="16">
    <location>
        <begin position="409"/>
        <end position="433"/>
    </location>
</feature>
<evidence type="ECO:0000256" key="2">
    <source>
        <dbReference type="ARBA" id="ARBA00010992"/>
    </source>
</evidence>
<feature type="transmembrane region" description="Helical" evidence="16">
    <location>
        <begin position="445"/>
        <end position="465"/>
    </location>
</feature>
<dbReference type="InterPro" id="IPR020846">
    <property type="entry name" value="MFS_dom"/>
</dbReference>
<comment type="similarity">
    <text evidence="2 15">Belongs to the major facilitator superfamily. Sugar transporter (TC 2.A.1.1) family.</text>
</comment>
<evidence type="ECO:0000256" key="7">
    <source>
        <dbReference type="ARBA" id="ARBA00023136"/>
    </source>
</evidence>
<reference evidence="18" key="1">
    <citation type="submission" date="2022-07" db="EMBL/GenBank/DDBJ databases">
        <title>Genome analysis of Parmales, a sister group of diatoms, reveals the evolutionary specialization of diatoms from phago-mixotrophs to photoautotrophs.</title>
        <authorList>
            <person name="Ban H."/>
            <person name="Sato S."/>
            <person name="Yoshikawa S."/>
            <person name="Kazumasa Y."/>
            <person name="Nakamura Y."/>
            <person name="Ichinomiya M."/>
            <person name="Saitoh K."/>
            <person name="Sato N."/>
            <person name="Blanc-Mathieu R."/>
            <person name="Endo H."/>
            <person name="Kuwata A."/>
            <person name="Ogata H."/>
        </authorList>
    </citation>
    <scope>NUCLEOTIDE SEQUENCE</scope>
</reference>
<evidence type="ECO:0000256" key="12">
    <source>
        <dbReference type="ARBA" id="ARBA00044668"/>
    </source>
</evidence>
<evidence type="ECO:0000256" key="8">
    <source>
        <dbReference type="ARBA" id="ARBA00044637"/>
    </source>
</evidence>
<proteinExistence type="inferred from homology"/>
<feature type="transmembrane region" description="Helical" evidence="16">
    <location>
        <begin position="216"/>
        <end position="236"/>
    </location>
</feature>
<feature type="transmembrane region" description="Helical" evidence="16">
    <location>
        <begin position="302"/>
        <end position="327"/>
    </location>
</feature>
<feature type="transmembrane region" description="Helical" evidence="16">
    <location>
        <begin position="477"/>
        <end position="497"/>
    </location>
</feature>
<dbReference type="GO" id="GO:0022857">
    <property type="term" value="F:transmembrane transporter activity"/>
    <property type="evidence" value="ECO:0007669"/>
    <property type="project" value="InterPro"/>
</dbReference>
<dbReference type="Gene3D" id="1.20.1250.20">
    <property type="entry name" value="MFS general substrate transporter like domains"/>
    <property type="match status" value="1"/>
</dbReference>
<comment type="catalytic activity">
    <reaction evidence="11">
        <text>D-mannose(out) = D-mannose(in)</text>
        <dbReference type="Rhea" id="RHEA:78391"/>
        <dbReference type="ChEBI" id="CHEBI:4208"/>
    </reaction>
    <physiologicalReaction direction="left-to-right" evidence="11">
        <dbReference type="Rhea" id="RHEA:78392"/>
    </physiologicalReaction>
</comment>
<keyword evidence="7 16" id="KW-0472">Membrane</keyword>
<dbReference type="NCBIfam" id="TIGR00879">
    <property type="entry name" value="SP"/>
    <property type="match status" value="1"/>
</dbReference>
<keyword evidence="19" id="KW-1185">Reference proteome</keyword>
<dbReference type="AlphaFoldDB" id="A0A9W7ARI1"/>
<feature type="transmembrane region" description="Helical" evidence="16">
    <location>
        <begin position="95"/>
        <end position="117"/>
    </location>
</feature>
<dbReference type="EMBL" id="BRXZ01002960">
    <property type="protein sequence ID" value="GMH73778.1"/>
    <property type="molecule type" value="Genomic_DNA"/>
</dbReference>
<evidence type="ECO:0000256" key="1">
    <source>
        <dbReference type="ARBA" id="ARBA00004141"/>
    </source>
</evidence>
<dbReference type="Proteomes" id="UP001165082">
    <property type="component" value="Unassembled WGS sequence"/>
</dbReference>
<dbReference type="InterPro" id="IPR005829">
    <property type="entry name" value="Sugar_transporter_CS"/>
</dbReference>
<comment type="catalytic activity">
    <reaction evidence="8">
        <text>D-galactose(in) = D-galactose(out)</text>
        <dbReference type="Rhea" id="RHEA:34915"/>
        <dbReference type="ChEBI" id="CHEBI:4139"/>
    </reaction>
    <physiologicalReaction direction="right-to-left" evidence="8">
        <dbReference type="Rhea" id="RHEA:34917"/>
    </physiologicalReaction>
</comment>
<sequence>MGYRSRYHTPQGPIQARSLSNLKINLSSPSVAPQKCLNMPRGGASNDSKDASPRLPLSVYLSSLPSLLHGYDTGVIAGALLYLVPALGLESAPGLVGLMVTACTLGAILGSCIVNSLLSSFGRIGTLRLGSWVFFFSSILSGLSPNYWSLVMARFMAGVAMGTSSATVPVYISETSPADCRGKAATVPQFMISSGILLSYAVDLAILATFGGKWRVMLGAAVLPSIAMMIGVHTLVESPRYLASKGRTEEAFENLKKIRGTEDVGQEWSDIVGGLKSSQKDDAAPRASLSDLLKNPFARSRLIVMVVLQAFQQLCGINAIVYFTPLILREAGVSSILSRLVSDGNAASMLSTIVAYAPKIPALVLAGKLMDRMGRKKLLTTFTPVMGISLVTLASSFRWLPAGSKLRGALAVMSVMTYGIVFCLSLGPVPSILSSESFPGEFRSAGMAGSVAAQWTFNAAVSLMFPIMQAKVGTENVLWGFAAMCALATAFSGKFVVETKGMKLEDCGGS</sequence>
<feature type="transmembrane region" description="Helical" evidence="16">
    <location>
        <begin position="129"/>
        <end position="148"/>
    </location>
</feature>
<dbReference type="PROSITE" id="PS00216">
    <property type="entry name" value="SUGAR_TRANSPORT_1"/>
    <property type="match status" value="1"/>
</dbReference>
<evidence type="ECO:0000256" key="13">
    <source>
        <dbReference type="ARBA" id="ARBA00044710"/>
    </source>
</evidence>
<evidence type="ECO:0000256" key="16">
    <source>
        <dbReference type="SAM" id="Phobius"/>
    </source>
</evidence>